<keyword evidence="2" id="KW-1185">Reference proteome</keyword>
<name>A0ACB8DBA9_DERSI</name>
<comment type="caution">
    <text evidence="1">The sequence shown here is derived from an EMBL/GenBank/DDBJ whole genome shotgun (WGS) entry which is preliminary data.</text>
</comment>
<evidence type="ECO:0000313" key="2">
    <source>
        <dbReference type="Proteomes" id="UP000821865"/>
    </source>
</evidence>
<protein>
    <submittedName>
        <fullName evidence="1">Uncharacterized protein</fullName>
    </submittedName>
</protein>
<sequence>MSQSSGSRGSSWSGSPFQSSPSRGSSSSSHSYVKPSMVEDPWAELQDMLQVKQGQPCNASANKTVEESPARTTSDVNTPKSDNSGQCTAETGSNSSAKPQPSTDENVCS</sequence>
<evidence type="ECO:0000313" key="1">
    <source>
        <dbReference type="EMBL" id="KAH7965330.1"/>
    </source>
</evidence>
<organism evidence="1 2">
    <name type="scientific">Dermacentor silvarum</name>
    <name type="common">Tick</name>
    <dbReference type="NCBI Taxonomy" id="543639"/>
    <lineage>
        <taxon>Eukaryota</taxon>
        <taxon>Metazoa</taxon>
        <taxon>Ecdysozoa</taxon>
        <taxon>Arthropoda</taxon>
        <taxon>Chelicerata</taxon>
        <taxon>Arachnida</taxon>
        <taxon>Acari</taxon>
        <taxon>Parasitiformes</taxon>
        <taxon>Ixodida</taxon>
        <taxon>Ixodoidea</taxon>
        <taxon>Ixodidae</taxon>
        <taxon>Rhipicephalinae</taxon>
        <taxon>Dermacentor</taxon>
    </lineage>
</organism>
<accession>A0ACB8DBA9</accession>
<reference evidence="1" key="1">
    <citation type="submission" date="2020-05" db="EMBL/GenBank/DDBJ databases">
        <title>Large-scale comparative analyses of tick genomes elucidate their genetic diversity and vector capacities.</title>
        <authorList>
            <person name="Jia N."/>
            <person name="Wang J."/>
            <person name="Shi W."/>
            <person name="Du L."/>
            <person name="Sun Y."/>
            <person name="Zhan W."/>
            <person name="Jiang J."/>
            <person name="Wang Q."/>
            <person name="Zhang B."/>
            <person name="Ji P."/>
            <person name="Sakyi L.B."/>
            <person name="Cui X."/>
            <person name="Yuan T."/>
            <person name="Jiang B."/>
            <person name="Yang W."/>
            <person name="Lam T.T.-Y."/>
            <person name="Chang Q."/>
            <person name="Ding S."/>
            <person name="Wang X."/>
            <person name="Zhu J."/>
            <person name="Ruan X."/>
            <person name="Zhao L."/>
            <person name="Wei J."/>
            <person name="Que T."/>
            <person name="Du C."/>
            <person name="Cheng J."/>
            <person name="Dai P."/>
            <person name="Han X."/>
            <person name="Huang E."/>
            <person name="Gao Y."/>
            <person name="Liu J."/>
            <person name="Shao H."/>
            <person name="Ye R."/>
            <person name="Li L."/>
            <person name="Wei W."/>
            <person name="Wang X."/>
            <person name="Wang C."/>
            <person name="Yang T."/>
            <person name="Huo Q."/>
            <person name="Li W."/>
            <person name="Guo W."/>
            <person name="Chen H."/>
            <person name="Zhou L."/>
            <person name="Ni X."/>
            <person name="Tian J."/>
            <person name="Zhou Y."/>
            <person name="Sheng Y."/>
            <person name="Liu T."/>
            <person name="Pan Y."/>
            <person name="Xia L."/>
            <person name="Li J."/>
            <person name="Zhao F."/>
            <person name="Cao W."/>
        </authorList>
    </citation>
    <scope>NUCLEOTIDE SEQUENCE</scope>
    <source>
        <strain evidence="1">Dsil-2018</strain>
    </source>
</reference>
<dbReference type="EMBL" id="CM023471">
    <property type="protein sequence ID" value="KAH7965330.1"/>
    <property type="molecule type" value="Genomic_DNA"/>
</dbReference>
<dbReference type="Proteomes" id="UP000821865">
    <property type="component" value="Chromosome 2"/>
</dbReference>
<gene>
    <name evidence="1" type="ORF">HPB49_006075</name>
</gene>
<proteinExistence type="predicted"/>